<dbReference type="SMART" id="SM00827">
    <property type="entry name" value="PKS_AT"/>
    <property type="match status" value="1"/>
</dbReference>
<dbReference type="SUPFAM" id="SSF52151">
    <property type="entry name" value="FabD/lysophospholipase-like"/>
    <property type="match status" value="1"/>
</dbReference>
<dbReference type="InterPro" id="IPR014031">
    <property type="entry name" value="Ketoacyl_synth_C"/>
</dbReference>
<gene>
    <name evidence="8" type="ORF">JJB07_03155</name>
</gene>
<accession>A0ABS1J6E7</accession>
<dbReference type="SMART" id="SM00825">
    <property type="entry name" value="PKS_KS"/>
    <property type="match status" value="1"/>
</dbReference>
<dbReference type="InterPro" id="IPR049552">
    <property type="entry name" value="PKS_DH_N"/>
</dbReference>
<dbReference type="PANTHER" id="PTHR43775:SF37">
    <property type="entry name" value="SI:DKEY-61P9.11"/>
    <property type="match status" value="1"/>
</dbReference>
<dbReference type="InterPro" id="IPR049900">
    <property type="entry name" value="PKS_mFAS_DH"/>
</dbReference>
<evidence type="ECO:0000313" key="9">
    <source>
        <dbReference type="Proteomes" id="UP000602284"/>
    </source>
</evidence>
<dbReference type="SMART" id="SM00823">
    <property type="entry name" value="PKS_PP"/>
    <property type="match status" value="1"/>
</dbReference>
<dbReference type="SMART" id="SM00826">
    <property type="entry name" value="PKS_DH"/>
    <property type="match status" value="1"/>
</dbReference>
<dbReference type="Gene3D" id="3.30.70.3290">
    <property type="match status" value="1"/>
</dbReference>
<dbReference type="SUPFAM" id="SSF47336">
    <property type="entry name" value="ACP-like"/>
    <property type="match status" value="1"/>
</dbReference>
<dbReference type="Gene3D" id="1.10.1200.10">
    <property type="entry name" value="ACP-like"/>
    <property type="match status" value="1"/>
</dbReference>
<feature type="region of interest" description="C-terminal hotdog fold" evidence="4">
    <location>
        <begin position="1045"/>
        <end position="1190"/>
    </location>
</feature>
<evidence type="ECO:0000256" key="1">
    <source>
        <dbReference type="ARBA" id="ARBA00022450"/>
    </source>
</evidence>
<keyword evidence="9" id="KW-1185">Reference proteome</keyword>
<dbReference type="InterPro" id="IPR016036">
    <property type="entry name" value="Malonyl_transacylase_ACP-bd"/>
</dbReference>
<dbReference type="InterPro" id="IPR042104">
    <property type="entry name" value="PKS_dehydratase_sf"/>
</dbReference>
<dbReference type="Pfam" id="PF14765">
    <property type="entry name" value="PS-DH"/>
    <property type="match status" value="1"/>
</dbReference>
<feature type="domain" description="Carrier" evidence="5">
    <location>
        <begin position="1214"/>
        <end position="1288"/>
    </location>
</feature>
<proteinExistence type="predicted"/>
<dbReference type="EMBL" id="JAEQNB010000001">
    <property type="protein sequence ID" value="MBL0385639.1"/>
    <property type="molecule type" value="Genomic_DNA"/>
</dbReference>
<evidence type="ECO:0000313" key="8">
    <source>
        <dbReference type="EMBL" id="MBL0385639.1"/>
    </source>
</evidence>
<keyword evidence="2" id="KW-0597">Phosphoprotein</keyword>
<dbReference type="RefSeq" id="WP_201631033.1">
    <property type="nucleotide sequence ID" value="NZ_JAEQNB010000001.1"/>
</dbReference>
<dbReference type="PROSITE" id="PS50075">
    <property type="entry name" value="CARRIER"/>
    <property type="match status" value="1"/>
</dbReference>
<dbReference type="GO" id="GO:0016746">
    <property type="term" value="F:acyltransferase activity"/>
    <property type="evidence" value="ECO:0007669"/>
    <property type="project" value="UniProtKB-KW"/>
</dbReference>
<dbReference type="CDD" id="cd00833">
    <property type="entry name" value="PKS"/>
    <property type="match status" value="1"/>
</dbReference>
<dbReference type="InterPro" id="IPR020806">
    <property type="entry name" value="PKS_PP-bd"/>
</dbReference>
<dbReference type="InterPro" id="IPR009081">
    <property type="entry name" value="PP-bd_ACP"/>
</dbReference>
<name>A0ABS1J6E7_9BACL</name>
<dbReference type="SUPFAM" id="SSF53901">
    <property type="entry name" value="Thiolase-like"/>
    <property type="match status" value="1"/>
</dbReference>
<dbReference type="Gene3D" id="3.10.129.110">
    <property type="entry name" value="Polyketide synthase dehydratase"/>
    <property type="match status" value="1"/>
</dbReference>
<dbReference type="InterPro" id="IPR050091">
    <property type="entry name" value="PKS_NRPS_Biosynth_Enz"/>
</dbReference>
<dbReference type="SUPFAM" id="SSF55048">
    <property type="entry name" value="Probable ACP-binding domain of malonyl-CoA ACP transacylase"/>
    <property type="match status" value="1"/>
</dbReference>
<dbReference type="InterPro" id="IPR049551">
    <property type="entry name" value="PKS_DH_C"/>
</dbReference>
<feature type="active site" description="Proton acceptor; for dehydratase activity" evidence="4">
    <location>
        <position position="938"/>
    </location>
</feature>
<sequence>MTDRLKQGYEPIAIVGIGCRFPGGVRDPESFWNLLREGVDAVTEVPADRWDTQRFYHPNHKKPDTSDMHWGGFVDDVDKFDPEFFGISPREADEMDPQQRMMLEVSWEALEDAGLRPEKLIGSKTGVYVGSYTSDDQFLQTAQHKVDFLDLNSLSGFMTTMTSNRVSNAFDFQGPSMTIDTACSSSLVAVHLACQSLITGESNLALAGGVNIMVTPHITLDKTEGGSFSPDGRSKAFDSRANGYVRAEGGAMVVLKRLEEALADGDPIYAVIAGSACNQDGSSDGVTVQNEQSQEALMRDALSLAGIEAHQIQYMEAHSTGTSVGEPIEANALGNVLSENRPDGEYCWVGSVKTNIGHTEGAAGVTGLIKAALSLWKEEIPPHLHLLETNPEMDLEALRLRVPTTLQPWEKTTKPRYAGINSFGFGGTNVHVILTEAPAVAEKTEVPSAPTDQLIPLSARTPEALQDVAASYRAALAEGGKLAQVSLADLAHSTALHRGHHPQRMALVVSNKDELLEALDAVVTSETHPRAIEGTAPVTPEKTRRLAFVFTGMGPQWWGMGRQLYAEEPVFRATLDECDRVFQAMSGWSLLEEMLRKDESQSRMEETQISQPAHLFLQIGLTNWWRSMGIEPEAVVGHSAGEAAAAYAAGILSMAEVVRIVYHRSRLQQPITGQGQMIGVGLSESAIRQHLQGYEDRINLAAINSPGGVTLAGETQALEEVLRPLQEADVFVRDLKVGMAFHSHYMNPMKEEFLEQLEGMKAQKSAISYYSSVLGVQADIHELGTEYWWRNLRDTVQFAQAVLIMIEDGYDTFLEIGPHPVLAGSLRECLALKNRTAEVLPSIRRAEAERPQLMSTLGALYTLGYEPNWRALVGQAAFVRLPRYAWQHESYGHETSASRRHRLGDGEAHPLLQQRLSTTRPVWESSLDLRGLPYLGDHRIRGAVAYPEAAYMEMGMAAARTLYGSQSAGFELSDISFEKAFFLNAETGNKVQLHFNGASGHFEVYSTEYESDHPVWTRHAAGTVRPRPSTDARKADLNAWRVQCVHAISKQQAYAHFQSLGLECGPSFQGMEQLWQGQGVAFAELRMPQLVEAEAADYVFHPAMLDIALQMMAAVMPYDGGDRSALFMPVAISQVVLRQAPTPRMWAFARLDEHTDSAVRASITVVDEQGHVVLEVTDLLAQSFQTVAAGQAEAAATVDFGDIYRQTEDHERQELLTEELTGIVSQVLNVPRAKLQTGRSLQTYGLDSMMAIRLKGRLEKTLGSSVSLVDLIQGVSVDELATALRPQVDEWAMLSSVDLEEDLLAELSELSSDELDAMLAEIAVSKED</sequence>
<evidence type="ECO:0000259" key="5">
    <source>
        <dbReference type="PROSITE" id="PS50075"/>
    </source>
</evidence>
<dbReference type="InterPro" id="IPR036736">
    <property type="entry name" value="ACP-like_sf"/>
</dbReference>
<dbReference type="Pfam" id="PF02801">
    <property type="entry name" value="Ketoacyl-synt_C"/>
    <property type="match status" value="1"/>
</dbReference>
<evidence type="ECO:0000259" key="7">
    <source>
        <dbReference type="PROSITE" id="PS52019"/>
    </source>
</evidence>
<dbReference type="InterPro" id="IPR020841">
    <property type="entry name" value="PKS_Beta-ketoAc_synthase_dom"/>
</dbReference>
<evidence type="ECO:0000256" key="2">
    <source>
        <dbReference type="ARBA" id="ARBA00022553"/>
    </source>
</evidence>
<dbReference type="Pfam" id="PF00550">
    <property type="entry name" value="PP-binding"/>
    <property type="match status" value="1"/>
</dbReference>
<comment type="caution">
    <text evidence="8">The sequence shown here is derived from an EMBL/GenBank/DDBJ whole genome shotgun (WGS) entry which is preliminary data.</text>
</comment>
<dbReference type="Proteomes" id="UP000602284">
    <property type="component" value="Unassembled WGS sequence"/>
</dbReference>
<feature type="active site" description="Proton donor; for dehydratase activity" evidence="4">
    <location>
        <position position="1106"/>
    </location>
</feature>
<dbReference type="InterPro" id="IPR016039">
    <property type="entry name" value="Thiolase-like"/>
</dbReference>
<evidence type="ECO:0000256" key="4">
    <source>
        <dbReference type="PROSITE-ProRule" id="PRU01363"/>
    </source>
</evidence>
<keyword evidence="3" id="KW-0808">Transferase</keyword>
<evidence type="ECO:0000256" key="3">
    <source>
        <dbReference type="ARBA" id="ARBA00022679"/>
    </source>
</evidence>
<dbReference type="InterPro" id="IPR018201">
    <property type="entry name" value="Ketoacyl_synth_AS"/>
</dbReference>
<feature type="domain" description="Ketosynthase family 3 (KS3)" evidence="6">
    <location>
        <begin position="9"/>
        <end position="436"/>
    </location>
</feature>
<dbReference type="PANTHER" id="PTHR43775">
    <property type="entry name" value="FATTY ACID SYNTHASE"/>
    <property type="match status" value="1"/>
</dbReference>
<evidence type="ECO:0000259" key="6">
    <source>
        <dbReference type="PROSITE" id="PS52004"/>
    </source>
</evidence>
<reference evidence="8 9" key="1">
    <citation type="submission" date="2021-01" db="EMBL/GenBank/DDBJ databases">
        <title>Tumebacillus sp. strain ITR2 16S ribosomal RNA gene Genome sequencing and assembly.</title>
        <authorList>
            <person name="Kang M."/>
        </authorList>
    </citation>
    <scope>NUCLEOTIDE SEQUENCE [LARGE SCALE GENOMIC DNA]</scope>
    <source>
        <strain evidence="8 9">ITR2</strain>
    </source>
</reference>
<dbReference type="Pfam" id="PF00698">
    <property type="entry name" value="Acyl_transf_1"/>
    <property type="match status" value="1"/>
</dbReference>
<dbReference type="PROSITE" id="PS00606">
    <property type="entry name" value="KS3_1"/>
    <property type="match status" value="1"/>
</dbReference>
<keyword evidence="1" id="KW-0596">Phosphopantetheine</keyword>
<feature type="region of interest" description="N-terminal hotdog fold" evidence="4">
    <location>
        <begin position="901"/>
        <end position="1031"/>
    </location>
</feature>
<dbReference type="PROSITE" id="PS52019">
    <property type="entry name" value="PKS_MFAS_DH"/>
    <property type="match status" value="1"/>
</dbReference>
<dbReference type="PROSITE" id="PS52004">
    <property type="entry name" value="KS3_2"/>
    <property type="match status" value="1"/>
</dbReference>
<keyword evidence="8" id="KW-0012">Acyltransferase</keyword>
<dbReference type="Pfam" id="PF21089">
    <property type="entry name" value="PKS_DH_N"/>
    <property type="match status" value="1"/>
</dbReference>
<dbReference type="InterPro" id="IPR014043">
    <property type="entry name" value="Acyl_transferase_dom"/>
</dbReference>
<dbReference type="InterPro" id="IPR020807">
    <property type="entry name" value="PKS_DH"/>
</dbReference>
<dbReference type="InterPro" id="IPR014030">
    <property type="entry name" value="Ketoacyl_synth_N"/>
</dbReference>
<dbReference type="Pfam" id="PF00109">
    <property type="entry name" value="ketoacyl-synt"/>
    <property type="match status" value="1"/>
</dbReference>
<dbReference type="InterPro" id="IPR016035">
    <property type="entry name" value="Acyl_Trfase/lysoPLipase"/>
</dbReference>
<feature type="domain" description="PKS/mFAS DH" evidence="7">
    <location>
        <begin position="901"/>
        <end position="1190"/>
    </location>
</feature>
<dbReference type="InterPro" id="IPR032821">
    <property type="entry name" value="PKS_assoc"/>
</dbReference>
<dbReference type="Gene3D" id="3.40.47.10">
    <property type="match status" value="1"/>
</dbReference>
<protein>
    <submittedName>
        <fullName evidence="8">Acyltransferase domain-containing protein</fullName>
    </submittedName>
</protein>
<dbReference type="Pfam" id="PF16197">
    <property type="entry name" value="KAsynt_C_assoc"/>
    <property type="match status" value="1"/>
</dbReference>
<organism evidence="8 9">
    <name type="scientific">Tumebacillus amylolyticus</name>
    <dbReference type="NCBI Taxonomy" id="2801339"/>
    <lineage>
        <taxon>Bacteria</taxon>
        <taxon>Bacillati</taxon>
        <taxon>Bacillota</taxon>
        <taxon>Bacilli</taxon>
        <taxon>Bacillales</taxon>
        <taxon>Alicyclobacillaceae</taxon>
        <taxon>Tumebacillus</taxon>
    </lineage>
</organism>
<dbReference type="InterPro" id="IPR001227">
    <property type="entry name" value="Ac_transferase_dom_sf"/>
</dbReference>
<dbReference type="Gene3D" id="3.40.366.10">
    <property type="entry name" value="Malonyl-Coenzyme A Acyl Carrier Protein, domain 2"/>
    <property type="match status" value="1"/>
</dbReference>